<evidence type="ECO:0008006" key="5">
    <source>
        <dbReference type="Google" id="ProtNLM"/>
    </source>
</evidence>
<keyword evidence="4" id="KW-1185">Reference proteome</keyword>
<evidence type="ECO:0000259" key="2">
    <source>
        <dbReference type="Pfam" id="PF24879"/>
    </source>
</evidence>
<evidence type="ECO:0000313" key="4">
    <source>
        <dbReference type="Proteomes" id="UP000630097"/>
    </source>
</evidence>
<dbReference type="AlphaFoldDB" id="A0A8J3LR87"/>
<dbReference type="EMBL" id="BONV01000002">
    <property type="protein sequence ID" value="GIG77738.1"/>
    <property type="molecule type" value="Genomic_DNA"/>
</dbReference>
<evidence type="ECO:0000313" key="3">
    <source>
        <dbReference type="EMBL" id="GIG77738.1"/>
    </source>
</evidence>
<dbReference type="InterPro" id="IPR025406">
    <property type="entry name" value="DUF4132"/>
</dbReference>
<feature type="domain" description="DUF4132" evidence="1">
    <location>
        <begin position="381"/>
        <end position="558"/>
    </location>
</feature>
<protein>
    <recommendedName>
        <fullName evidence="5">DUF4132 domain-containing protein</fullName>
    </recommendedName>
</protein>
<accession>A0A8J3LR87</accession>
<reference evidence="3 4" key="1">
    <citation type="submission" date="2021-01" db="EMBL/GenBank/DDBJ databases">
        <title>Whole genome shotgun sequence of Planotetraspora kaengkrachanensis NBRC 104272.</title>
        <authorList>
            <person name="Komaki H."/>
            <person name="Tamura T."/>
        </authorList>
    </citation>
    <scope>NUCLEOTIDE SEQUENCE [LARGE SCALE GENOMIC DNA]</scope>
    <source>
        <strain evidence="3 4">NBRC 104272</strain>
    </source>
</reference>
<dbReference type="Pfam" id="PF24879">
    <property type="entry name" value="DUF7737"/>
    <property type="match status" value="1"/>
</dbReference>
<comment type="caution">
    <text evidence="3">The sequence shown here is derived from an EMBL/GenBank/DDBJ whole genome shotgun (WGS) entry which is preliminary data.</text>
</comment>
<evidence type="ECO:0000259" key="1">
    <source>
        <dbReference type="Pfam" id="PF13569"/>
    </source>
</evidence>
<dbReference type="Pfam" id="PF13569">
    <property type="entry name" value="DUF4132"/>
    <property type="match status" value="1"/>
</dbReference>
<dbReference type="Proteomes" id="UP000630097">
    <property type="component" value="Unassembled WGS sequence"/>
</dbReference>
<sequence length="790" mass="88128">MPLSPLAHRMRTLMTDPAAERPDPLPDVSQLSPFDLGTLLPLAYRAAGNGVAGGMRFLVEDAARQRRPLFTPEACLDLFVALVNGLNARKWADLCVAAGALLRCPDGPPLTDLAGPARTLVRFLLRAGRTDHPYALLTVAGLAGLDAQVARTLERGRGPIAVGEINLLRDWDVQRRALLLEVVQDRSYNSPPPLSDAWERLAAIPEYVAFARTTLEAADARIAAIHAHELAYQADRAFDGAEKETIGRAVRLALLRDEPWLPDLLTRLLTGVAVAPTAARTLPSQAVLYEVGRAAQRFPTPEVIVALRAASSVTRHKAVPKQLDRMIKRAERSLADRVEVAFRMPDLGFDTDGRLSVPLGDHTAVMTIGDDVELTWWQGDRRLKSVPSALRRDRPDEVKQLRDLVTRVRRQLATLVRSLEAGYTGEAVHTYAKWRADVATHPIAGAVAKRLIWEIETSPGHWQSVLPDLHDVTGRPIAEPGPEARVRLWHPSRAPLADVTAWREHMTGRRLRQPFKQAFREVYLLTPAEERTGVYSNRFAAHVVDYQKLYALFKQRGWETDLLGPWDGGDAGDARRVLAGGHWRASFFHDYLPEEGDYAATDQVRFHHSADGEWREARLAEVPPLVFSEAMRDVDLFVAVTSIAADPEWVDRGEDRHHAYWRQTAFGDLPPSAEVRRDALARLLPRTAVADRCTLTDRFLVVRGELRTYKIHLGSANILMEPGDVYLCIVSARGHDAKLFLPFEEDGRLSLILSKALLLANDDRITDPTILRQIRDHREPPPAPLLRIDD</sequence>
<organism evidence="3 4">
    <name type="scientific">Planotetraspora kaengkrachanensis</name>
    <dbReference type="NCBI Taxonomy" id="575193"/>
    <lineage>
        <taxon>Bacteria</taxon>
        <taxon>Bacillati</taxon>
        <taxon>Actinomycetota</taxon>
        <taxon>Actinomycetes</taxon>
        <taxon>Streptosporangiales</taxon>
        <taxon>Streptosporangiaceae</taxon>
        <taxon>Planotetraspora</taxon>
    </lineage>
</organism>
<proteinExistence type="predicted"/>
<feature type="domain" description="DUF7737" evidence="2">
    <location>
        <begin position="673"/>
        <end position="774"/>
    </location>
</feature>
<dbReference type="InterPro" id="IPR056639">
    <property type="entry name" value="DUF7737"/>
</dbReference>
<name>A0A8J3LR87_9ACTN</name>
<gene>
    <name evidence="3" type="ORF">Pka01_08650</name>
</gene>